<dbReference type="EMBL" id="QGKU01000006">
    <property type="protein sequence ID" value="PWR04282.1"/>
    <property type="molecule type" value="Genomic_DNA"/>
</dbReference>
<sequence length="73" mass="7806">MAHGACHYGSLGIVRQGPRRVDEGDAAALRDCHAVGDGLRLSLVVGHEDGYNGELAQRRGQIVAESVAQRRPE</sequence>
<keyword evidence="2" id="KW-1185">Reference proteome</keyword>
<comment type="caution">
    <text evidence="1">The sequence shown here is derived from an EMBL/GenBank/DDBJ whole genome shotgun (WGS) entry which is preliminary data.</text>
</comment>
<reference evidence="1 2" key="1">
    <citation type="submission" date="2018-05" db="EMBL/GenBank/DDBJ databases">
        <title>Rhodobacteraceae gen. nov., sp. nov. isolated from sea water.</title>
        <authorList>
            <person name="Ren Y."/>
        </authorList>
    </citation>
    <scope>NUCLEOTIDE SEQUENCE [LARGE SCALE GENOMIC DNA]</scope>
    <source>
        <strain evidence="1 2">TG-679</strain>
    </source>
</reference>
<dbReference type="AntiFam" id="ANF00095">
    <property type="entry name" value="Shadow ORF (opposite ABC transporters)"/>
</dbReference>
<evidence type="ECO:0000313" key="2">
    <source>
        <dbReference type="Proteomes" id="UP000245680"/>
    </source>
</evidence>
<name>A0A2V2LH59_9RHOB</name>
<proteinExistence type="predicted"/>
<protein>
    <submittedName>
        <fullName evidence="1">Uncharacterized protein</fullName>
    </submittedName>
</protein>
<gene>
    <name evidence="1" type="ORF">DKT77_01970</name>
</gene>
<evidence type="ECO:0000313" key="1">
    <source>
        <dbReference type="EMBL" id="PWR04282.1"/>
    </source>
</evidence>
<organism evidence="1 2">
    <name type="scientific">Meridianimarinicoccus roseus</name>
    <dbReference type="NCBI Taxonomy" id="2072018"/>
    <lineage>
        <taxon>Bacteria</taxon>
        <taxon>Pseudomonadati</taxon>
        <taxon>Pseudomonadota</taxon>
        <taxon>Alphaproteobacteria</taxon>
        <taxon>Rhodobacterales</taxon>
        <taxon>Paracoccaceae</taxon>
        <taxon>Meridianimarinicoccus</taxon>
    </lineage>
</organism>
<dbReference type="Proteomes" id="UP000245680">
    <property type="component" value="Unassembled WGS sequence"/>
</dbReference>
<accession>A0A2V2LH59</accession>
<dbReference type="AlphaFoldDB" id="A0A2V2LH59"/>